<organism evidence="11 12">
    <name type="scientific">Duganella aceris</name>
    <dbReference type="NCBI Taxonomy" id="2703883"/>
    <lineage>
        <taxon>Bacteria</taxon>
        <taxon>Pseudomonadati</taxon>
        <taxon>Pseudomonadota</taxon>
        <taxon>Betaproteobacteria</taxon>
        <taxon>Burkholderiales</taxon>
        <taxon>Oxalobacteraceae</taxon>
        <taxon>Telluria group</taxon>
        <taxon>Duganella</taxon>
    </lineage>
</organism>
<comment type="similarity">
    <text evidence="2">Belongs to the MotB family.</text>
</comment>
<keyword evidence="4 9" id="KW-0812">Transmembrane</keyword>
<comment type="subcellular location">
    <subcellularLocation>
        <location evidence="1">Cell membrane</location>
        <topology evidence="1">Single-pass membrane protein</topology>
    </subcellularLocation>
</comment>
<evidence type="ECO:0000256" key="4">
    <source>
        <dbReference type="ARBA" id="ARBA00022692"/>
    </source>
</evidence>
<evidence type="ECO:0000313" key="11">
    <source>
        <dbReference type="EMBL" id="NGZ87401.1"/>
    </source>
</evidence>
<comment type="caution">
    <text evidence="11">The sequence shown here is derived from an EMBL/GenBank/DDBJ whole genome shotgun (WGS) entry which is preliminary data.</text>
</comment>
<keyword evidence="5 9" id="KW-1133">Transmembrane helix</keyword>
<evidence type="ECO:0000256" key="9">
    <source>
        <dbReference type="SAM" id="Phobius"/>
    </source>
</evidence>
<dbReference type="InterPro" id="IPR050330">
    <property type="entry name" value="Bact_OuterMem_StrucFunc"/>
</dbReference>
<protein>
    <submittedName>
        <fullName evidence="11">OmpA family protein</fullName>
    </submittedName>
</protein>
<evidence type="ECO:0000259" key="10">
    <source>
        <dbReference type="PROSITE" id="PS51123"/>
    </source>
</evidence>
<evidence type="ECO:0000256" key="6">
    <source>
        <dbReference type="ARBA" id="ARBA00023136"/>
    </source>
</evidence>
<evidence type="ECO:0000256" key="1">
    <source>
        <dbReference type="ARBA" id="ARBA00004162"/>
    </source>
</evidence>
<dbReference type="PANTHER" id="PTHR30329:SF21">
    <property type="entry name" value="LIPOPROTEIN YIAD-RELATED"/>
    <property type="match status" value="1"/>
</dbReference>
<keyword evidence="12" id="KW-1185">Reference proteome</keyword>
<name>A0ABX0FRV5_9BURK</name>
<feature type="domain" description="OmpA-like" evidence="10">
    <location>
        <begin position="182"/>
        <end position="301"/>
    </location>
</feature>
<evidence type="ECO:0000256" key="2">
    <source>
        <dbReference type="ARBA" id="ARBA00008914"/>
    </source>
</evidence>
<feature type="transmembrane region" description="Helical" evidence="9">
    <location>
        <begin position="42"/>
        <end position="62"/>
    </location>
</feature>
<keyword evidence="6 7" id="KW-0472">Membrane</keyword>
<sequence length="355" mass="38515">MTARVVEAVVLKPHDKAGHEQTIVKRGGGKHKHDDHGGAWKVAFADFCLALMCLFLVLWLMAARNTESLQQILTEADGAKTDQGKGVMPEQVGGPRGSLIDRFPMPHTGSTEEPGDRKARGEANTRTSGDSGDTGAPAEETKVKYDSPSDLAALSRALTKMSSDFGLTSNLEAIVTPYGLRVMLHDTDRQGMFVRGSAVPTDKFRALLRKMGPLFRQMENQMLIVGHTDSLQYADTSYAAYSNWTLSSNRAMSARAQLLAGSMNPESVLQVVGMADRAPLDTKRVDAGVNRRIELLILTTGQAKTIAAMFGMPENSNMLIHDVDTALPDATLLQKLRNQLGGGGDSPLRDPRRNK</sequence>
<feature type="compositionally biased region" description="Basic and acidic residues" evidence="8">
    <location>
        <begin position="114"/>
        <end position="123"/>
    </location>
</feature>
<dbReference type="EMBL" id="JAADJT010000012">
    <property type="protein sequence ID" value="NGZ87401.1"/>
    <property type="molecule type" value="Genomic_DNA"/>
</dbReference>
<dbReference type="Proteomes" id="UP000666369">
    <property type="component" value="Unassembled WGS sequence"/>
</dbReference>
<dbReference type="Gene3D" id="3.30.1330.60">
    <property type="entry name" value="OmpA-like domain"/>
    <property type="match status" value="1"/>
</dbReference>
<dbReference type="InterPro" id="IPR006665">
    <property type="entry name" value="OmpA-like"/>
</dbReference>
<dbReference type="PROSITE" id="PS51123">
    <property type="entry name" value="OMPA_2"/>
    <property type="match status" value="1"/>
</dbReference>
<feature type="region of interest" description="Disordered" evidence="8">
    <location>
        <begin position="80"/>
        <end position="144"/>
    </location>
</feature>
<dbReference type="SUPFAM" id="SSF103088">
    <property type="entry name" value="OmpA-like"/>
    <property type="match status" value="1"/>
</dbReference>
<keyword evidence="3" id="KW-1003">Cell membrane</keyword>
<gene>
    <name evidence="11" type="ORF">GW587_24465</name>
</gene>
<reference evidence="11 12" key="1">
    <citation type="submission" date="2020-01" db="EMBL/GenBank/DDBJ databases">
        <authorList>
            <person name="Lee S.D."/>
        </authorList>
    </citation>
    <scope>NUCLEOTIDE SEQUENCE [LARGE SCALE GENOMIC DNA]</scope>
    <source>
        <strain evidence="11 12">SAP-35</strain>
    </source>
</reference>
<accession>A0ABX0FRV5</accession>
<evidence type="ECO:0000256" key="7">
    <source>
        <dbReference type="PROSITE-ProRule" id="PRU00473"/>
    </source>
</evidence>
<evidence type="ECO:0000256" key="3">
    <source>
        <dbReference type="ARBA" id="ARBA00022475"/>
    </source>
</evidence>
<dbReference type="InterPro" id="IPR036737">
    <property type="entry name" value="OmpA-like_sf"/>
</dbReference>
<evidence type="ECO:0000313" key="12">
    <source>
        <dbReference type="Proteomes" id="UP000666369"/>
    </source>
</evidence>
<dbReference type="InterPro" id="IPR025713">
    <property type="entry name" value="MotB-like_N_dom"/>
</dbReference>
<evidence type="ECO:0000256" key="8">
    <source>
        <dbReference type="SAM" id="MobiDB-lite"/>
    </source>
</evidence>
<dbReference type="PANTHER" id="PTHR30329">
    <property type="entry name" value="STATOR ELEMENT OF FLAGELLAR MOTOR COMPLEX"/>
    <property type="match status" value="1"/>
</dbReference>
<dbReference type="Pfam" id="PF13677">
    <property type="entry name" value="MotB_plug"/>
    <property type="match status" value="1"/>
</dbReference>
<evidence type="ECO:0000256" key="5">
    <source>
        <dbReference type="ARBA" id="ARBA00022989"/>
    </source>
</evidence>
<dbReference type="Pfam" id="PF00691">
    <property type="entry name" value="OmpA"/>
    <property type="match status" value="1"/>
</dbReference>
<dbReference type="CDD" id="cd07185">
    <property type="entry name" value="OmpA_C-like"/>
    <property type="match status" value="1"/>
</dbReference>
<proteinExistence type="inferred from homology"/>
<reference evidence="12" key="2">
    <citation type="submission" date="2023-07" db="EMBL/GenBank/DDBJ databases">
        <title>Duganella aceri sp. nov., isolated from tree sap.</title>
        <authorList>
            <person name="Kim I.S."/>
        </authorList>
    </citation>
    <scope>NUCLEOTIDE SEQUENCE [LARGE SCALE GENOMIC DNA]</scope>
    <source>
        <strain evidence="12">SAP-35</strain>
    </source>
</reference>